<feature type="region of interest" description="Disordered" evidence="1">
    <location>
        <begin position="42"/>
        <end position="61"/>
    </location>
</feature>
<dbReference type="EMBL" id="BKAG01000022">
    <property type="protein sequence ID" value="GEP43881.1"/>
    <property type="molecule type" value="Genomic_DNA"/>
</dbReference>
<evidence type="ECO:0000313" key="2">
    <source>
        <dbReference type="EMBL" id="GEP43881.1"/>
    </source>
</evidence>
<comment type="caution">
    <text evidence="2">The sequence shown here is derived from an EMBL/GenBank/DDBJ whole genome shotgun (WGS) entry which is preliminary data.</text>
</comment>
<evidence type="ECO:0000256" key="1">
    <source>
        <dbReference type="SAM" id="MobiDB-lite"/>
    </source>
</evidence>
<dbReference type="Proteomes" id="UP000321577">
    <property type="component" value="Unassembled WGS sequence"/>
</dbReference>
<keyword evidence="3" id="KW-1185">Reference proteome</keyword>
<feature type="compositionally biased region" description="Basic and acidic residues" evidence="1">
    <location>
        <begin position="42"/>
        <end position="51"/>
    </location>
</feature>
<sequence>MLIPIPLKDQVNDVIFTIMWEVDVDVREFVHRHPLSIQESPKVEIEADGTHATDAQTVADQ</sequence>
<protein>
    <submittedName>
        <fullName evidence="2">Uncharacterized protein</fullName>
    </submittedName>
</protein>
<gene>
    <name evidence="2" type="ORF">BGE01nite_31720</name>
</gene>
<reference evidence="2 3" key="1">
    <citation type="submission" date="2019-07" db="EMBL/GenBank/DDBJ databases">
        <title>Whole genome shotgun sequence of Brevifollis gellanilyticus NBRC 108608.</title>
        <authorList>
            <person name="Hosoyama A."/>
            <person name="Uohara A."/>
            <person name="Ohji S."/>
            <person name="Ichikawa N."/>
        </authorList>
    </citation>
    <scope>NUCLEOTIDE SEQUENCE [LARGE SCALE GENOMIC DNA]</scope>
    <source>
        <strain evidence="2 3">NBRC 108608</strain>
    </source>
</reference>
<accession>A0A512MC09</accession>
<organism evidence="2 3">
    <name type="scientific">Brevifollis gellanilyticus</name>
    <dbReference type="NCBI Taxonomy" id="748831"/>
    <lineage>
        <taxon>Bacteria</taxon>
        <taxon>Pseudomonadati</taxon>
        <taxon>Verrucomicrobiota</taxon>
        <taxon>Verrucomicrobiia</taxon>
        <taxon>Verrucomicrobiales</taxon>
        <taxon>Verrucomicrobiaceae</taxon>
    </lineage>
</organism>
<name>A0A512MC09_9BACT</name>
<dbReference type="AlphaFoldDB" id="A0A512MC09"/>
<evidence type="ECO:0000313" key="3">
    <source>
        <dbReference type="Proteomes" id="UP000321577"/>
    </source>
</evidence>
<proteinExistence type="predicted"/>